<evidence type="ECO:0000259" key="2">
    <source>
        <dbReference type="SMART" id="SM00899"/>
    </source>
</evidence>
<evidence type="ECO:0000256" key="1">
    <source>
        <dbReference type="ARBA" id="ARBA00023004"/>
    </source>
</evidence>
<comment type="caution">
    <text evidence="3">The sequence shown here is derived from an EMBL/GenBank/DDBJ whole genome shotgun (WGS) entry which is preliminary data.</text>
</comment>
<name>A0A8J6IP32_9FIRM</name>
<sequence>MTLDEGTIGRPYTVERADLPTGIDKRMEALGMTRGTLVTLLRKKRSGTAVMELRGTRFAVGRDITTKITVKEAR</sequence>
<protein>
    <submittedName>
        <fullName evidence="3">FeoA domain-containing protein</fullName>
    </submittedName>
</protein>
<dbReference type="InterPro" id="IPR008988">
    <property type="entry name" value="Transcriptional_repressor_C"/>
</dbReference>
<organism evidence="3 4">
    <name type="scientific">Neobittarella massiliensis</name>
    <name type="common">ex Bilen et al. 2018</name>
    <dbReference type="NCBI Taxonomy" id="2041842"/>
    <lineage>
        <taxon>Bacteria</taxon>
        <taxon>Bacillati</taxon>
        <taxon>Bacillota</taxon>
        <taxon>Clostridia</taxon>
        <taxon>Eubacteriales</taxon>
        <taxon>Oscillospiraceae</taxon>
        <taxon>Neobittarella (ex Bilen et al. 2018)</taxon>
    </lineage>
</organism>
<dbReference type="SUPFAM" id="SSF50037">
    <property type="entry name" value="C-terminal domain of transcriptional repressors"/>
    <property type="match status" value="1"/>
</dbReference>
<keyword evidence="1" id="KW-0408">Iron</keyword>
<evidence type="ECO:0000313" key="4">
    <source>
        <dbReference type="Proteomes" id="UP000597668"/>
    </source>
</evidence>
<reference evidence="3" key="1">
    <citation type="submission" date="2020-08" db="EMBL/GenBank/DDBJ databases">
        <authorList>
            <person name="Liu C."/>
            <person name="Sun Q."/>
        </authorList>
    </citation>
    <scope>NUCLEOTIDE SEQUENCE</scope>
    <source>
        <strain evidence="3">NSJ-65</strain>
    </source>
</reference>
<evidence type="ECO:0000313" key="3">
    <source>
        <dbReference type="EMBL" id="MBC3516172.1"/>
    </source>
</evidence>
<dbReference type="InterPro" id="IPR007167">
    <property type="entry name" value="Fe-transptr_FeoA-like"/>
</dbReference>
<dbReference type="GO" id="GO:0046914">
    <property type="term" value="F:transition metal ion binding"/>
    <property type="evidence" value="ECO:0007669"/>
    <property type="project" value="InterPro"/>
</dbReference>
<accession>A0A8J6IP32</accession>
<gene>
    <name evidence="3" type="ORF">H8K20_07160</name>
</gene>
<keyword evidence="4" id="KW-1185">Reference proteome</keyword>
<feature type="domain" description="Ferrous iron transporter FeoA-like" evidence="2">
    <location>
        <begin position="1"/>
        <end position="72"/>
    </location>
</feature>
<dbReference type="InterPro" id="IPR038157">
    <property type="entry name" value="FeoA_core_dom"/>
</dbReference>
<dbReference type="Proteomes" id="UP000597668">
    <property type="component" value="Unassembled WGS sequence"/>
</dbReference>
<dbReference type="RefSeq" id="WP_186487924.1">
    <property type="nucleotide sequence ID" value="NZ_JACOGI010000001.1"/>
</dbReference>
<dbReference type="Pfam" id="PF04023">
    <property type="entry name" value="FeoA"/>
    <property type="match status" value="1"/>
</dbReference>
<dbReference type="Gene3D" id="2.30.30.90">
    <property type="match status" value="1"/>
</dbReference>
<dbReference type="EMBL" id="JACOGI010000001">
    <property type="protein sequence ID" value="MBC3516172.1"/>
    <property type="molecule type" value="Genomic_DNA"/>
</dbReference>
<dbReference type="SMART" id="SM00899">
    <property type="entry name" value="FeoA"/>
    <property type="match status" value="1"/>
</dbReference>
<dbReference type="AlphaFoldDB" id="A0A8J6IP32"/>
<proteinExistence type="predicted"/>